<dbReference type="EMBL" id="GL732609">
    <property type="protein sequence ID" value="EFX71488.1"/>
    <property type="molecule type" value="Genomic_DNA"/>
</dbReference>
<evidence type="ECO:0000313" key="2">
    <source>
        <dbReference type="Proteomes" id="UP000000305"/>
    </source>
</evidence>
<gene>
    <name evidence="1" type="ORF">DAPPUDRAFT_111682</name>
</gene>
<accession>E9H9Z2</accession>
<organism evidence="1 2">
    <name type="scientific">Daphnia pulex</name>
    <name type="common">Water flea</name>
    <dbReference type="NCBI Taxonomy" id="6669"/>
    <lineage>
        <taxon>Eukaryota</taxon>
        <taxon>Metazoa</taxon>
        <taxon>Ecdysozoa</taxon>
        <taxon>Arthropoda</taxon>
        <taxon>Crustacea</taxon>
        <taxon>Branchiopoda</taxon>
        <taxon>Diplostraca</taxon>
        <taxon>Cladocera</taxon>
        <taxon>Anomopoda</taxon>
        <taxon>Daphniidae</taxon>
        <taxon>Daphnia</taxon>
    </lineage>
</organism>
<sequence length="153" mass="17678">MTSYYVDHLHHQLRVRDRPISRPFHLLKQNEIEGSLPVGMSWTQWATNYNHDIQLCTAPPSSRHPNLHARRQRWSAAAVAEIRKDPGQHCPVELGQHLRVPGRNCQLIFYGYNGGSTSSVVISNRRQFYVDPYRTRVDPCDAMRPGRPRLHSS</sequence>
<dbReference type="HOGENOM" id="CLU_1715122_0_0_1"/>
<name>E9H9Z2_DAPPU</name>
<dbReference type="AlphaFoldDB" id="E9H9Z2"/>
<dbReference type="Proteomes" id="UP000000305">
    <property type="component" value="Unassembled WGS sequence"/>
</dbReference>
<dbReference type="InParanoid" id="E9H9Z2"/>
<keyword evidence="2" id="KW-1185">Reference proteome</keyword>
<protein>
    <submittedName>
        <fullName evidence="1">Uncharacterized protein</fullName>
    </submittedName>
</protein>
<evidence type="ECO:0000313" key="1">
    <source>
        <dbReference type="EMBL" id="EFX71488.1"/>
    </source>
</evidence>
<dbReference type="KEGG" id="dpx:DAPPUDRAFT_111682"/>
<proteinExistence type="predicted"/>
<reference evidence="1 2" key="1">
    <citation type="journal article" date="2011" name="Science">
        <title>The ecoresponsive genome of Daphnia pulex.</title>
        <authorList>
            <person name="Colbourne J.K."/>
            <person name="Pfrender M.E."/>
            <person name="Gilbert D."/>
            <person name="Thomas W.K."/>
            <person name="Tucker A."/>
            <person name="Oakley T.H."/>
            <person name="Tokishita S."/>
            <person name="Aerts A."/>
            <person name="Arnold G.J."/>
            <person name="Basu M.K."/>
            <person name="Bauer D.J."/>
            <person name="Caceres C.E."/>
            <person name="Carmel L."/>
            <person name="Casola C."/>
            <person name="Choi J.H."/>
            <person name="Detter J.C."/>
            <person name="Dong Q."/>
            <person name="Dusheyko S."/>
            <person name="Eads B.D."/>
            <person name="Frohlich T."/>
            <person name="Geiler-Samerotte K.A."/>
            <person name="Gerlach D."/>
            <person name="Hatcher P."/>
            <person name="Jogdeo S."/>
            <person name="Krijgsveld J."/>
            <person name="Kriventseva E.V."/>
            <person name="Kultz D."/>
            <person name="Laforsch C."/>
            <person name="Lindquist E."/>
            <person name="Lopez J."/>
            <person name="Manak J.R."/>
            <person name="Muller J."/>
            <person name="Pangilinan J."/>
            <person name="Patwardhan R.P."/>
            <person name="Pitluck S."/>
            <person name="Pritham E.J."/>
            <person name="Rechtsteiner A."/>
            <person name="Rho M."/>
            <person name="Rogozin I.B."/>
            <person name="Sakarya O."/>
            <person name="Salamov A."/>
            <person name="Schaack S."/>
            <person name="Shapiro H."/>
            <person name="Shiga Y."/>
            <person name="Skalitzky C."/>
            <person name="Smith Z."/>
            <person name="Souvorov A."/>
            <person name="Sung W."/>
            <person name="Tang Z."/>
            <person name="Tsuchiya D."/>
            <person name="Tu H."/>
            <person name="Vos H."/>
            <person name="Wang M."/>
            <person name="Wolf Y.I."/>
            <person name="Yamagata H."/>
            <person name="Yamada T."/>
            <person name="Ye Y."/>
            <person name="Shaw J.R."/>
            <person name="Andrews J."/>
            <person name="Crease T.J."/>
            <person name="Tang H."/>
            <person name="Lucas S.M."/>
            <person name="Robertson H.M."/>
            <person name="Bork P."/>
            <person name="Koonin E.V."/>
            <person name="Zdobnov E.M."/>
            <person name="Grigoriev I.V."/>
            <person name="Lynch M."/>
            <person name="Boore J.L."/>
        </authorList>
    </citation>
    <scope>NUCLEOTIDE SEQUENCE [LARGE SCALE GENOMIC DNA]</scope>
</reference>